<dbReference type="KEGG" id="pdt:Prede_1263"/>
<evidence type="ECO:0000313" key="2">
    <source>
        <dbReference type="Proteomes" id="UP000010862"/>
    </source>
</evidence>
<dbReference type="EMBL" id="CP003368">
    <property type="protein sequence ID" value="AGB28585.1"/>
    <property type="molecule type" value="Genomic_DNA"/>
</dbReference>
<name>L0JAL3_PREDD</name>
<keyword evidence="2" id="KW-1185">Reference proteome</keyword>
<dbReference type="AlphaFoldDB" id="L0JAL3"/>
<evidence type="ECO:0000313" key="1">
    <source>
        <dbReference type="EMBL" id="AGB28585.1"/>
    </source>
</evidence>
<accession>L0JAL3</accession>
<proteinExistence type="predicted"/>
<organism evidence="1 2">
    <name type="scientific">Prevotella dentalis (strain ATCC 49559 / DSM 3688 / JCM 13448 / NCTC 12043 / ES 2772)</name>
    <name type="common">Mitsuokella dentalis</name>
    <dbReference type="NCBI Taxonomy" id="908937"/>
    <lineage>
        <taxon>Bacteria</taxon>
        <taxon>Pseudomonadati</taxon>
        <taxon>Bacteroidota</taxon>
        <taxon>Bacteroidia</taxon>
        <taxon>Bacteroidales</taxon>
        <taxon>Prevotellaceae</taxon>
        <taxon>Prevotella</taxon>
    </lineage>
</organism>
<sequence length="80" mass="8630">MINFNPGRAVNVELNRMGWGLRNAAAGAQWGSVGCTTELRRRCGCGVGALRLRRNGVAFAVKSRGVCAVIAMRLRRDGRA</sequence>
<dbReference type="PATRIC" id="fig|908937.9.peg.1313"/>
<reference evidence="2" key="1">
    <citation type="submission" date="2012-02" db="EMBL/GenBank/DDBJ databases">
        <title>Complete sequence of chromosome 1 of Prevotella dentalis DSM 3688.</title>
        <authorList>
            <person name="Lucas S."/>
            <person name="Copeland A."/>
            <person name="Lapidus A."/>
            <person name="Glavina del Rio T."/>
            <person name="Dalin E."/>
            <person name="Tice H."/>
            <person name="Bruce D."/>
            <person name="Goodwin L."/>
            <person name="Pitluck S."/>
            <person name="Peters L."/>
            <person name="Mikhailova N."/>
            <person name="Chertkov O."/>
            <person name="Kyrpides N."/>
            <person name="Mavromatis K."/>
            <person name="Ivanova N."/>
            <person name="Brettin T."/>
            <person name="Detter J.C."/>
            <person name="Han C."/>
            <person name="Larimer F."/>
            <person name="Land M."/>
            <person name="Hauser L."/>
            <person name="Markowitz V."/>
            <person name="Cheng J.-F."/>
            <person name="Hugenholtz P."/>
            <person name="Woyke T."/>
            <person name="Wu D."/>
            <person name="Gronow S."/>
            <person name="Wellnitz S."/>
            <person name="Brambilla E."/>
            <person name="Klenk H.-P."/>
            <person name="Eisen J.A."/>
        </authorList>
    </citation>
    <scope>NUCLEOTIDE SEQUENCE [LARGE SCALE GENOMIC DNA]</scope>
    <source>
        <strain evidence="2">ATCC 49559 / DSM 3688 / JCM 13448 / NCTC 12043 / ES 2772</strain>
    </source>
</reference>
<dbReference type="HOGENOM" id="CLU_2586780_0_0_10"/>
<dbReference type="Proteomes" id="UP000010862">
    <property type="component" value="Chromosome 1"/>
</dbReference>
<gene>
    <name evidence="1" type="ordered locus">Prede_1263</name>
</gene>
<protein>
    <submittedName>
        <fullName evidence="1">Uncharacterized protein</fullName>
    </submittedName>
</protein>